<feature type="signal peptide" evidence="2">
    <location>
        <begin position="1"/>
        <end position="30"/>
    </location>
</feature>
<organism evidence="3 4">
    <name type="scientific">Billgrantia pellis</name>
    <dbReference type="NCBI Taxonomy" id="2606936"/>
    <lineage>
        <taxon>Bacteria</taxon>
        <taxon>Pseudomonadati</taxon>
        <taxon>Pseudomonadota</taxon>
        <taxon>Gammaproteobacteria</taxon>
        <taxon>Oceanospirillales</taxon>
        <taxon>Halomonadaceae</taxon>
        <taxon>Billgrantia</taxon>
    </lineage>
</organism>
<evidence type="ECO:0000256" key="1">
    <source>
        <dbReference type="SAM" id="MobiDB-lite"/>
    </source>
</evidence>
<keyword evidence="4" id="KW-1185">Reference proteome</keyword>
<protein>
    <submittedName>
        <fullName evidence="3">Uncharacterized protein</fullName>
    </submittedName>
</protein>
<dbReference type="Proteomes" id="UP000486760">
    <property type="component" value="Unassembled WGS sequence"/>
</dbReference>
<proteinExistence type="predicted"/>
<evidence type="ECO:0000256" key="2">
    <source>
        <dbReference type="SAM" id="SignalP"/>
    </source>
</evidence>
<feature type="region of interest" description="Disordered" evidence="1">
    <location>
        <begin position="84"/>
        <end position="137"/>
    </location>
</feature>
<dbReference type="RefSeq" id="WP_149328895.1">
    <property type="nucleotide sequence ID" value="NZ_VTPY01000005.1"/>
</dbReference>
<name>A0A7V7KFU5_9GAMM</name>
<evidence type="ECO:0000313" key="3">
    <source>
        <dbReference type="EMBL" id="KAA0011151.1"/>
    </source>
</evidence>
<sequence>MRKKPLGLERVGLHALLLAGWLALSASAWADPGEPHRDSSPSPAWQSHLPPFAWHREHWRERRQHALPYVLELPASLFERYDHRAGLSRPDEPPRPDETGSRQRQDMWRDDVVGEGSGGRFENHPQGRIVRSRPRSE</sequence>
<evidence type="ECO:0000313" key="4">
    <source>
        <dbReference type="Proteomes" id="UP000486760"/>
    </source>
</evidence>
<feature type="compositionally biased region" description="Basic and acidic residues" evidence="1">
    <location>
        <begin position="84"/>
        <end position="112"/>
    </location>
</feature>
<dbReference type="AlphaFoldDB" id="A0A7V7KFU5"/>
<accession>A0A7V7KFU5</accession>
<keyword evidence="2" id="KW-0732">Signal</keyword>
<dbReference type="EMBL" id="VTPY01000005">
    <property type="protein sequence ID" value="KAA0011151.1"/>
    <property type="molecule type" value="Genomic_DNA"/>
</dbReference>
<gene>
    <name evidence="3" type="ORF">F0A17_13570</name>
</gene>
<reference evidence="3 4" key="1">
    <citation type="submission" date="2019-08" db="EMBL/GenBank/DDBJ databases">
        <title>Bioinformatics analysis of the strain L3 and L5.</title>
        <authorList>
            <person name="Li X."/>
        </authorList>
    </citation>
    <scope>NUCLEOTIDE SEQUENCE [LARGE SCALE GENOMIC DNA]</scope>
    <source>
        <strain evidence="3 4">L5</strain>
    </source>
</reference>
<feature type="chain" id="PRO_5030901544" evidence="2">
    <location>
        <begin position="31"/>
        <end position="137"/>
    </location>
</feature>
<comment type="caution">
    <text evidence="3">The sequence shown here is derived from an EMBL/GenBank/DDBJ whole genome shotgun (WGS) entry which is preliminary data.</text>
</comment>